<keyword evidence="6" id="KW-1185">Reference proteome</keyword>
<comment type="caution">
    <text evidence="5">The sequence shown here is derived from an EMBL/GenBank/DDBJ whole genome shotgun (WGS) entry which is preliminary data.</text>
</comment>
<feature type="transmembrane region" description="Helical" evidence="2">
    <location>
        <begin position="782"/>
        <end position="808"/>
    </location>
</feature>
<dbReference type="InterPro" id="IPR000782">
    <property type="entry name" value="FAS1_domain"/>
</dbReference>
<dbReference type="AlphaFoldDB" id="A0AAV5QDY5"/>
<dbReference type="InterPro" id="IPR050904">
    <property type="entry name" value="Adhesion/Biosynth-related"/>
</dbReference>
<feature type="compositionally biased region" description="Polar residues" evidence="1">
    <location>
        <begin position="859"/>
        <end position="870"/>
    </location>
</feature>
<evidence type="ECO:0000259" key="4">
    <source>
        <dbReference type="PROSITE" id="PS50213"/>
    </source>
</evidence>
<keyword evidence="2" id="KW-0472">Membrane</keyword>
<feature type="compositionally biased region" description="Acidic residues" evidence="1">
    <location>
        <begin position="817"/>
        <end position="826"/>
    </location>
</feature>
<dbReference type="SUPFAM" id="SSF82153">
    <property type="entry name" value="FAS1 domain"/>
    <property type="match status" value="3"/>
</dbReference>
<feature type="chain" id="PRO_5043562872" description="FAS1 domain-containing protein" evidence="3">
    <location>
        <begin position="22"/>
        <end position="870"/>
    </location>
</feature>
<protein>
    <recommendedName>
        <fullName evidence="4">FAS1 domain-containing protein</fullName>
    </recommendedName>
</protein>
<dbReference type="EMBL" id="BTFZ01000001">
    <property type="protein sequence ID" value="GMM32963.1"/>
    <property type="molecule type" value="Genomic_DNA"/>
</dbReference>
<dbReference type="Gene3D" id="2.30.180.10">
    <property type="entry name" value="FAS1 domain"/>
    <property type="match status" value="2"/>
</dbReference>
<dbReference type="Proteomes" id="UP001360560">
    <property type="component" value="Unassembled WGS sequence"/>
</dbReference>
<reference evidence="5 6" key="1">
    <citation type="journal article" date="2023" name="Elife">
        <title>Identification of key yeast species and microbe-microbe interactions impacting larval growth of Drosophila in the wild.</title>
        <authorList>
            <person name="Mure A."/>
            <person name="Sugiura Y."/>
            <person name="Maeda R."/>
            <person name="Honda K."/>
            <person name="Sakurai N."/>
            <person name="Takahashi Y."/>
            <person name="Watada M."/>
            <person name="Katoh T."/>
            <person name="Gotoh A."/>
            <person name="Gotoh Y."/>
            <person name="Taniguchi I."/>
            <person name="Nakamura K."/>
            <person name="Hayashi T."/>
            <person name="Katayama T."/>
            <person name="Uemura T."/>
            <person name="Hattori Y."/>
        </authorList>
    </citation>
    <scope>NUCLEOTIDE SEQUENCE [LARGE SCALE GENOMIC DNA]</scope>
    <source>
        <strain evidence="5 6">SC-9</strain>
    </source>
</reference>
<evidence type="ECO:0000256" key="1">
    <source>
        <dbReference type="SAM" id="MobiDB-lite"/>
    </source>
</evidence>
<dbReference type="GeneID" id="90070942"/>
<keyword evidence="3" id="KW-0732">Signal</keyword>
<name>A0AAV5QDY5_9ASCO</name>
<dbReference type="Pfam" id="PF02469">
    <property type="entry name" value="Fasciclin"/>
    <property type="match status" value="2"/>
</dbReference>
<feature type="compositionally biased region" description="Polar residues" evidence="1">
    <location>
        <begin position="832"/>
        <end position="851"/>
    </location>
</feature>
<evidence type="ECO:0000256" key="2">
    <source>
        <dbReference type="SAM" id="Phobius"/>
    </source>
</evidence>
<evidence type="ECO:0000313" key="5">
    <source>
        <dbReference type="EMBL" id="GMM32963.1"/>
    </source>
</evidence>
<feature type="domain" description="FAS1" evidence="4">
    <location>
        <begin position="42"/>
        <end position="181"/>
    </location>
</feature>
<evidence type="ECO:0000256" key="3">
    <source>
        <dbReference type="SAM" id="SignalP"/>
    </source>
</evidence>
<gene>
    <name evidence="5" type="ORF">DASC09_002880</name>
</gene>
<accession>A0AAV5QDY5</accession>
<dbReference type="PANTHER" id="PTHR10900">
    <property type="entry name" value="PERIOSTIN-RELATED"/>
    <property type="match status" value="1"/>
</dbReference>
<proteinExistence type="predicted"/>
<dbReference type="InterPro" id="IPR036378">
    <property type="entry name" value="FAS1_dom_sf"/>
</dbReference>
<dbReference type="SMART" id="SM00554">
    <property type="entry name" value="FAS1"/>
    <property type="match status" value="1"/>
</dbReference>
<evidence type="ECO:0000313" key="6">
    <source>
        <dbReference type="Proteomes" id="UP001360560"/>
    </source>
</evidence>
<dbReference type="PROSITE" id="PS50213">
    <property type="entry name" value="FAS1"/>
    <property type="match status" value="1"/>
</dbReference>
<organism evidence="5 6">
    <name type="scientific">Saccharomycopsis crataegensis</name>
    <dbReference type="NCBI Taxonomy" id="43959"/>
    <lineage>
        <taxon>Eukaryota</taxon>
        <taxon>Fungi</taxon>
        <taxon>Dikarya</taxon>
        <taxon>Ascomycota</taxon>
        <taxon>Saccharomycotina</taxon>
        <taxon>Saccharomycetes</taxon>
        <taxon>Saccharomycopsidaceae</taxon>
        <taxon>Saccharomycopsis</taxon>
    </lineage>
</organism>
<keyword evidence="2" id="KW-1133">Transmembrane helix</keyword>
<dbReference type="PANTHER" id="PTHR10900:SF77">
    <property type="entry name" value="FI19380P1"/>
    <property type="match status" value="1"/>
</dbReference>
<keyword evidence="2" id="KW-0812">Transmembrane</keyword>
<sequence>MSPSCLVFLLNSLIVAASVHASVASVAAPASSSSLAVNDGDSLTVIDILSKNVEFSVFLRVLQRSGLIPTLNIRKNFTLIAPVNSAFAYSNFEDDLSVIQDNIHQYIINNSFLSSDIEGLQIFETTKEPVNNVFTPITVEVLQNDYDDNENMFTIDGVEVVEPNLIAYSQDSVVHGINQILPVSASTCEFVDTLSSNYNGSFDIFSKLMAVDYCSADKSISGTTLLLPLDENIEINDIELNYLSSTHGSADRSLLVNRNIFHGYVGGQVAGVYKDFNEDDVEFQNLHDGNIVIIDGKKAKYSNVLSDDGIIHIVGEFDPSPVEFTPRKYLYGLNSDDFVDELDFRSLSYLIDDNSISQTLFLFEEEDDDNEGSSFGKRDLIVLDKKSIKAQSSTHKDQLLYHFIDGKIDVSSSGLYDSKVCRNKRIGNNCQKIKINHNANTGSLSLNNEVKVLNPSEKISIANTDIYHIDKEFFLPSSLESAVGSLSRCTTSMKYLNAFNLLDLANNKKGYTVFLPCFSSWSRLDLTLDYLKKNSTALLSILQNGIVNGLVYSDFDEDIITTNLNNELVEIKPVKSDDHENFNKLLVNGREINVERNRDIIFDKGVVQPINGVVIPPHVQITLTDLIKTASPDNNLFLELMDFTNLSHVLNSPNYSVILPSTMALTAANFTKFTPLSILETFLKLHIVPNHVSHGENDIDHDNLFDCGSKIPTLLDSVHLACRPFNDRSNYLQIVEGADLEVRILKTGCSTLSNQSCIFVIDKAILPDWLSPGKKLKFHLPLAAYGVGFVSGIIFIFLLLPCCLLAIVKSSKSQNVADDEQDPESGEDQRLLPSTSNDQHNYDSISNSTLRESIPQPIANHSGQNQIPIF</sequence>
<feature type="signal peptide" evidence="3">
    <location>
        <begin position="1"/>
        <end position="21"/>
    </location>
</feature>
<dbReference type="RefSeq" id="XP_064849963.1">
    <property type="nucleotide sequence ID" value="XM_064993891.1"/>
</dbReference>
<feature type="region of interest" description="Disordered" evidence="1">
    <location>
        <begin position="815"/>
        <end position="870"/>
    </location>
</feature>